<dbReference type="CDD" id="cd09272">
    <property type="entry name" value="RNase_HI_RT_Ty1"/>
    <property type="match status" value="1"/>
</dbReference>
<evidence type="ECO:0008006" key="3">
    <source>
        <dbReference type="Google" id="ProtNLM"/>
    </source>
</evidence>
<protein>
    <recommendedName>
        <fullName evidence="3">Reverse transcriptase Ty1/copia-type domain-containing protein</fullName>
    </recommendedName>
</protein>
<evidence type="ECO:0000313" key="2">
    <source>
        <dbReference type="Proteomes" id="UP000179920"/>
    </source>
</evidence>
<dbReference type="OrthoDB" id="3344688at2759"/>
<organism evidence="1 2">
    <name type="scientific">Ustilago bromivora</name>
    <dbReference type="NCBI Taxonomy" id="307758"/>
    <lineage>
        <taxon>Eukaryota</taxon>
        <taxon>Fungi</taxon>
        <taxon>Dikarya</taxon>
        <taxon>Basidiomycota</taxon>
        <taxon>Ustilaginomycotina</taxon>
        <taxon>Ustilaginomycetes</taxon>
        <taxon>Ustilaginales</taxon>
        <taxon>Ustilaginaceae</taxon>
        <taxon>Ustilago</taxon>
    </lineage>
</organism>
<accession>A0A1K0FVW9</accession>
<dbReference type="Proteomes" id="UP000179920">
    <property type="component" value="Chromosome I"/>
</dbReference>
<dbReference type="PANTHER" id="PTHR11439:SF440">
    <property type="entry name" value="INTEGRASE CATALYTIC DOMAIN-CONTAINING PROTEIN"/>
    <property type="match status" value="1"/>
</dbReference>
<gene>
    <name evidence="1" type="ORF">UBRO_20158</name>
</gene>
<dbReference type="EMBL" id="LT558117">
    <property type="protein sequence ID" value="SAM63031.1"/>
    <property type="molecule type" value="Genomic_DNA"/>
</dbReference>
<dbReference type="PANTHER" id="PTHR11439">
    <property type="entry name" value="GAG-POL-RELATED RETROTRANSPOSON"/>
    <property type="match status" value="1"/>
</dbReference>
<dbReference type="AlphaFoldDB" id="A0A1K0FVW9"/>
<evidence type="ECO:0000313" key="1">
    <source>
        <dbReference type="EMBL" id="SAM63031.1"/>
    </source>
</evidence>
<name>A0A1K0FVW9_9BASI</name>
<sequence>MVHKWLETSNKKSWIPIQGTASITGNDKHDPPQAKQYQELVGQLLWVSNTARPDISFAVRTLARYMTSPTNSTWKVVIHTVKYLNQTCEYQLHLGGKSNKHVDHPVVTYTDANWASDPTNGCRSTSGVVTYVYGCPVSWKSHIQKCVALSAVEAEFITASEVVREALFFSYLLKDLEISDVQPVLCMDSQGCIQVSKDPAKHWKLKHIDTQYHFVRDHIQEGDIMIEFVGTANNVADILMKPLKGLSTSRLAQSIGLEMPSRGGVEDVLAFQWDSQGPIEMSMRQGCA</sequence>
<reference evidence="2" key="1">
    <citation type="submission" date="2016-04" db="EMBL/GenBank/DDBJ databases">
        <authorList>
            <person name="Guldener U."/>
            <person name="Guldener U."/>
        </authorList>
    </citation>
    <scope>NUCLEOTIDE SEQUENCE [LARGE SCALE GENOMIC DNA]</scope>
    <source>
        <strain evidence="2">UB2112</strain>
    </source>
</reference>
<proteinExistence type="predicted"/>